<dbReference type="EMBL" id="DS231698">
    <property type="protein sequence ID" value="KNA99015.1"/>
    <property type="molecule type" value="Genomic_DNA"/>
</dbReference>
<sequence>MFVLFIVVPSSFIQRWRLVGVSSGVQSLLDAGSCQKLSREVRLLVTVLRLVFAQSLAVLHFVRPTVHSNDAKMKTTLLCQVPVAVRSIINGFVEVNKKQDRVIPLFGTWATY</sequence>
<dbReference type="Proteomes" id="UP000009097">
    <property type="component" value="Unassembled WGS sequence"/>
</dbReference>
<protein>
    <submittedName>
        <fullName evidence="1">Uncharacterized protein</fullName>
    </submittedName>
</protein>
<dbReference type="AlphaFoldDB" id="A0A0J9UIJ6"/>
<accession>A0A0J9UIJ6</accession>
<proteinExistence type="predicted"/>
<dbReference type="KEGG" id="fox:FOXG_18491"/>
<organism evidence="1 2">
    <name type="scientific">Fusarium oxysporum f. sp. lycopersici (strain 4287 / CBS 123668 / FGSC 9935 / NRRL 34936)</name>
    <name type="common">Fusarium vascular wilt of tomato</name>
    <dbReference type="NCBI Taxonomy" id="426428"/>
    <lineage>
        <taxon>Eukaryota</taxon>
        <taxon>Fungi</taxon>
        <taxon>Dikarya</taxon>
        <taxon>Ascomycota</taxon>
        <taxon>Pezizomycotina</taxon>
        <taxon>Sordariomycetes</taxon>
        <taxon>Hypocreomycetidae</taxon>
        <taxon>Hypocreales</taxon>
        <taxon>Nectriaceae</taxon>
        <taxon>Fusarium</taxon>
        <taxon>Fusarium oxysporum species complex</taxon>
    </lineage>
</organism>
<gene>
    <name evidence="1" type="ORF">FOXG_18491</name>
</gene>
<dbReference type="VEuPathDB" id="FungiDB:FOXG_18491"/>
<reference evidence="1" key="1">
    <citation type="submission" date="2007-04" db="EMBL/GenBank/DDBJ databases">
        <authorList>
            <consortium name="The Broad Institute Genome Sequencing Platform"/>
            <person name="Birren B."/>
            <person name="Lander E."/>
            <person name="Galagan J."/>
            <person name="Nusbaum C."/>
            <person name="Devon K."/>
            <person name="Ma L.-J."/>
            <person name="Jaffe D."/>
            <person name="Butler J."/>
            <person name="Alvarez P."/>
            <person name="Gnerre S."/>
            <person name="Grabherr M."/>
            <person name="Kleber M."/>
            <person name="Mauceli E."/>
            <person name="Brockman W."/>
            <person name="MacCallum I.A."/>
            <person name="Young S."/>
            <person name="LaButti K."/>
            <person name="DeCaprio D."/>
            <person name="Crawford M."/>
            <person name="Koehrsen M."/>
            <person name="Engels R."/>
            <person name="Montgomery P."/>
            <person name="Pearson M."/>
            <person name="Howarth C."/>
            <person name="Larson L."/>
            <person name="White J."/>
            <person name="O'Leary S."/>
            <person name="Kodira C."/>
            <person name="Zeng Q."/>
            <person name="Yandava C."/>
            <person name="Alvarado L."/>
            <person name="Kistler C."/>
            <person name="Shim W.-B."/>
            <person name="Kang S."/>
            <person name="Woloshuk C."/>
        </authorList>
    </citation>
    <scope>NUCLEOTIDE SEQUENCE</scope>
    <source>
        <strain evidence="1">4287</strain>
    </source>
</reference>
<dbReference type="EMBL" id="DS231698">
    <property type="protein sequence ID" value="KNA99014.1"/>
    <property type="molecule type" value="Genomic_DNA"/>
</dbReference>
<evidence type="ECO:0000313" key="2">
    <source>
        <dbReference type="Proteomes" id="UP000009097"/>
    </source>
</evidence>
<dbReference type="GeneID" id="28959197"/>
<dbReference type="RefSeq" id="XP_018237060.1">
    <property type="nucleotide sequence ID" value="XM_018398582.1"/>
</dbReference>
<name>A0A0J9UIJ6_FUSO4</name>
<reference evidence="1" key="2">
    <citation type="journal article" date="2010" name="Nature">
        <title>Comparative genomics reveals mobile pathogenicity chromosomes in Fusarium.</title>
        <authorList>
            <person name="Ma L.J."/>
            <person name="van der Does H.C."/>
            <person name="Borkovich K.A."/>
            <person name="Coleman J.J."/>
            <person name="Daboussi M.J."/>
            <person name="Di Pietro A."/>
            <person name="Dufresne M."/>
            <person name="Freitag M."/>
            <person name="Grabherr M."/>
            <person name="Henrissat B."/>
            <person name="Houterman P.M."/>
            <person name="Kang S."/>
            <person name="Shim W.B."/>
            <person name="Woloshuk C."/>
            <person name="Xie X."/>
            <person name="Xu J.R."/>
            <person name="Antoniw J."/>
            <person name="Baker S.E."/>
            <person name="Bluhm B.H."/>
            <person name="Breakspear A."/>
            <person name="Brown D.W."/>
            <person name="Butchko R.A."/>
            <person name="Chapman S."/>
            <person name="Coulson R."/>
            <person name="Coutinho P.M."/>
            <person name="Danchin E.G."/>
            <person name="Diener A."/>
            <person name="Gale L.R."/>
            <person name="Gardiner D.M."/>
            <person name="Goff S."/>
            <person name="Hammond-Kosack K.E."/>
            <person name="Hilburn K."/>
            <person name="Hua-Van A."/>
            <person name="Jonkers W."/>
            <person name="Kazan K."/>
            <person name="Kodira C.D."/>
            <person name="Koehrsen M."/>
            <person name="Kumar L."/>
            <person name="Lee Y.H."/>
            <person name="Li L."/>
            <person name="Manners J.M."/>
            <person name="Miranda-Saavedra D."/>
            <person name="Mukherjee M."/>
            <person name="Park G."/>
            <person name="Park J."/>
            <person name="Park S.Y."/>
            <person name="Proctor R.H."/>
            <person name="Regev A."/>
            <person name="Ruiz-Roldan M.C."/>
            <person name="Sain D."/>
            <person name="Sakthikumar S."/>
            <person name="Sykes S."/>
            <person name="Schwartz D.C."/>
            <person name="Turgeon B.G."/>
            <person name="Wapinski I."/>
            <person name="Yoder O."/>
            <person name="Young S."/>
            <person name="Zeng Q."/>
            <person name="Zhou S."/>
            <person name="Galagan J."/>
            <person name="Cuomo C.A."/>
            <person name="Kistler H.C."/>
            <person name="Rep M."/>
        </authorList>
    </citation>
    <scope>NUCLEOTIDE SEQUENCE [LARGE SCALE GENOMIC DNA]</scope>
    <source>
        <strain evidence="1">4287</strain>
    </source>
</reference>
<dbReference type="RefSeq" id="XP_018237061.1">
    <property type="nucleotide sequence ID" value="XM_018398583.1"/>
</dbReference>
<evidence type="ECO:0000313" key="1">
    <source>
        <dbReference type="EMBL" id="KNA99014.1"/>
    </source>
</evidence>